<organism evidence="1">
    <name type="scientific">Arundo donax</name>
    <name type="common">Giant reed</name>
    <name type="synonym">Donax arundinaceus</name>
    <dbReference type="NCBI Taxonomy" id="35708"/>
    <lineage>
        <taxon>Eukaryota</taxon>
        <taxon>Viridiplantae</taxon>
        <taxon>Streptophyta</taxon>
        <taxon>Embryophyta</taxon>
        <taxon>Tracheophyta</taxon>
        <taxon>Spermatophyta</taxon>
        <taxon>Magnoliopsida</taxon>
        <taxon>Liliopsida</taxon>
        <taxon>Poales</taxon>
        <taxon>Poaceae</taxon>
        <taxon>PACMAD clade</taxon>
        <taxon>Arundinoideae</taxon>
        <taxon>Arundineae</taxon>
        <taxon>Arundo</taxon>
    </lineage>
</organism>
<dbReference type="AlphaFoldDB" id="A0A0A9AAY4"/>
<reference evidence="1" key="2">
    <citation type="journal article" date="2015" name="Data Brief">
        <title>Shoot transcriptome of the giant reed, Arundo donax.</title>
        <authorList>
            <person name="Barrero R.A."/>
            <person name="Guerrero F.D."/>
            <person name="Moolhuijzen P."/>
            <person name="Goolsby J.A."/>
            <person name="Tidwell J."/>
            <person name="Bellgard S.E."/>
            <person name="Bellgard M.I."/>
        </authorList>
    </citation>
    <scope>NUCLEOTIDE SEQUENCE</scope>
    <source>
        <tissue evidence="1">Shoot tissue taken approximately 20 cm above the soil surface</tissue>
    </source>
</reference>
<evidence type="ECO:0000313" key="1">
    <source>
        <dbReference type="EMBL" id="JAD48859.1"/>
    </source>
</evidence>
<reference evidence="1" key="1">
    <citation type="submission" date="2014-09" db="EMBL/GenBank/DDBJ databases">
        <authorList>
            <person name="Magalhaes I.L.F."/>
            <person name="Oliveira U."/>
            <person name="Santos F.R."/>
            <person name="Vidigal T.H.D.A."/>
            <person name="Brescovit A.D."/>
            <person name="Santos A.J."/>
        </authorList>
    </citation>
    <scope>NUCLEOTIDE SEQUENCE</scope>
    <source>
        <tissue evidence="1">Shoot tissue taken approximately 20 cm above the soil surface</tissue>
    </source>
</reference>
<protein>
    <submittedName>
        <fullName evidence="1">Uncharacterized protein</fullName>
    </submittedName>
</protein>
<sequence length="41" mass="4557">MSCEVTRVGYRLCSSLMANFVHGSLDRCKLNSSADNARQHV</sequence>
<accession>A0A0A9AAY4</accession>
<name>A0A0A9AAY4_ARUDO</name>
<dbReference type="EMBL" id="GBRH01249036">
    <property type="protein sequence ID" value="JAD48859.1"/>
    <property type="molecule type" value="Transcribed_RNA"/>
</dbReference>
<proteinExistence type="predicted"/>